<accession>A0ABN9XZ20</accession>
<dbReference type="EMBL" id="CAUYUJ010021556">
    <property type="protein sequence ID" value="CAK0905406.1"/>
    <property type="molecule type" value="Genomic_DNA"/>
</dbReference>
<gene>
    <name evidence="2" type="ORF">PCOR1329_LOCUS81131</name>
</gene>
<proteinExistence type="predicted"/>
<organism evidence="2 3">
    <name type="scientific">Prorocentrum cordatum</name>
    <dbReference type="NCBI Taxonomy" id="2364126"/>
    <lineage>
        <taxon>Eukaryota</taxon>
        <taxon>Sar</taxon>
        <taxon>Alveolata</taxon>
        <taxon>Dinophyceae</taxon>
        <taxon>Prorocentrales</taxon>
        <taxon>Prorocentraceae</taxon>
        <taxon>Prorocentrum</taxon>
    </lineage>
</organism>
<feature type="compositionally biased region" description="Low complexity" evidence="1">
    <location>
        <begin position="585"/>
        <end position="595"/>
    </location>
</feature>
<evidence type="ECO:0000256" key="1">
    <source>
        <dbReference type="SAM" id="MobiDB-lite"/>
    </source>
</evidence>
<reference evidence="2" key="1">
    <citation type="submission" date="2023-10" db="EMBL/GenBank/DDBJ databases">
        <authorList>
            <person name="Chen Y."/>
            <person name="Shah S."/>
            <person name="Dougan E. K."/>
            <person name="Thang M."/>
            <person name="Chan C."/>
        </authorList>
    </citation>
    <scope>NUCLEOTIDE SEQUENCE [LARGE SCALE GENOMIC DNA]</scope>
</reference>
<evidence type="ECO:0000313" key="3">
    <source>
        <dbReference type="Proteomes" id="UP001189429"/>
    </source>
</evidence>
<name>A0ABN9XZ20_9DINO</name>
<feature type="compositionally biased region" description="Acidic residues" evidence="1">
    <location>
        <begin position="211"/>
        <end position="220"/>
    </location>
</feature>
<sequence>MTESGKRDDVTLCMMLACVCHYIPNPTDATADRPKYLGGQDGDAYSGEVGPTRGPGQNARFAREERDQTAQQWAWHTWKKNEEITYASDVVWLCRLVLEDCLLVSSDDNSEGINSKGMRDLYDKIKTAYTPVLILPKWVPILDTDEDVPDRLGLMVGTITPEIAGQGKDACVSCKADTTKGALSVFETLANAVIGTKDDLEEPPETKKEGEEEQEEEEFKPEEKEVQVRLLSRPKPICEADVLACDKDSLERYDNQLSMEEAEHVQCILTAPRLCIPLLVQWFAQDRHGKLLQDSLRAVFHKALFEPGEFLTQKEQESIFLGPESGDLSVPLQLPEKPKKGTQADEDRHVWGRYTEYYRARAKFGTVHGRFFEELRGPACKELLANWNRIAYGASTLSKDSYRAAAIKLVEYFCRVGCEVAQMCRQCDLHLGECKEEYDDMVEWLGVICVQHLHTYISKVEADPDLDGTDRQAYLNRFQRLLLTLSEWNVSMAETPASVGKQMALRGKDTQTAEEKKAYDNYSHLIYQHMLSAAWLSSQDTPYVVEASMFRSRPKSGGFGQRIGHGRSTSFWRRSSRWRAGVPLPRASRFPSGARSGRRRRASIRSASRPSTRIIR</sequence>
<feature type="compositionally biased region" description="Low complexity" evidence="1">
    <location>
        <begin position="604"/>
        <end position="616"/>
    </location>
</feature>
<comment type="caution">
    <text evidence="2">The sequence shown here is derived from an EMBL/GenBank/DDBJ whole genome shotgun (WGS) entry which is preliminary data.</text>
</comment>
<feature type="region of interest" description="Disordered" evidence="1">
    <location>
        <begin position="583"/>
        <end position="616"/>
    </location>
</feature>
<dbReference type="Proteomes" id="UP001189429">
    <property type="component" value="Unassembled WGS sequence"/>
</dbReference>
<protein>
    <submittedName>
        <fullName evidence="2">Uncharacterized protein</fullName>
    </submittedName>
</protein>
<feature type="region of interest" description="Disordered" evidence="1">
    <location>
        <begin position="196"/>
        <end position="225"/>
    </location>
</feature>
<evidence type="ECO:0000313" key="2">
    <source>
        <dbReference type="EMBL" id="CAK0905406.1"/>
    </source>
</evidence>
<keyword evidence="3" id="KW-1185">Reference proteome</keyword>